<comment type="caution">
    <text evidence="2">The sequence shown here is derived from an EMBL/GenBank/DDBJ whole genome shotgun (WGS) entry which is preliminary data.</text>
</comment>
<keyword evidence="3" id="KW-1185">Reference proteome</keyword>
<feature type="compositionally biased region" description="Gly residues" evidence="1">
    <location>
        <begin position="40"/>
        <end position="52"/>
    </location>
</feature>
<sequence>MKEMKENKLSRTKRKHNYQKTRSIETSTSPHHGSVDVGDAGTGQGEFGFGLGSDMGSINDSALVEVSTDLKDTSGHQLHDTRLVSYTPEFHHEVHPQDQGIT</sequence>
<gene>
    <name evidence="2" type="ORF">KQX54_015992</name>
</gene>
<feature type="compositionally biased region" description="Polar residues" evidence="1">
    <location>
        <begin position="20"/>
        <end position="31"/>
    </location>
</feature>
<evidence type="ECO:0000313" key="3">
    <source>
        <dbReference type="Proteomes" id="UP000826195"/>
    </source>
</evidence>
<protein>
    <submittedName>
        <fullName evidence="2">Uncharacterized protein</fullName>
    </submittedName>
</protein>
<accession>A0AAV7IFS6</accession>
<dbReference type="Proteomes" id="UP000826195">
    <property type="component" value="Unassembled WGS sequence"/>
</dbReference>
<proteinExistence type="predicted"/>
<feature type="region of interest" description="Disordered" evidence="1">
    <location>
        <begin position="1"/>
        <end position="52"/>
    </location>
</feature>
<feature type="compositionally biased region" description="Basic residues" evidence="1">
    <location>
        <begin position="10"/>
        <end position="19"/>
    </location>
</feature>
<name>A0AAV7IFS6_COTGL</name>
<organism evidence="2 3">
    <name type="scientific">Cotesia glomerata</name>
    <name type="common">Lepidopteran parasitic wasp</name>
    <name type="synonym">Apanteles glomeratus</name>
    <dbReference type="NCBI Taxonomy" id="32391"/>
    <lineage>
        <taxon>Eukaryota</taxon>
        <taxon>Metazoa</taxon>
        <taxon>Ecdysozoa</taxon>
        <taxon>Arthropoda</taxon>
        <taxon>Hexapoda</taxon>
        <taxon>Insecta</taxon>
        <taxon>Pterygota</taxon>
        <taxon>Neoptera</taxon>
        <taxon>Endopterygota</taxon>
        <taxon>Hymenoptera</taxon>
        <taxon>Apocrita</taxon>
        <taxon>Ichneumonoidea</taxon>
        <taxon>Braconidae</taxon>
        <taxon>Microgastrinae</taxon>
        <taxon>Cotesia</taxon>
    </lineage>
</organism>
<evidence type="ECO:0000256" key="1">
    <source>
        <dbReference type="SAM" id="MobiDB-lite"/>
    </source>
</evidence>
<reference evidence="2 3" key="1">
    <citation type="journal article" date="2021" name="J. Hered.">
        <title>A chromosome-level genome assembly of the parasitoid wasp, Cotesia glomerata (Hymenoptera: Braconidae).</title>
        <authorList>
            <person name="Pinto B.J."/>
            <person name="Weis J.J."/>
            <person name="Gamble T."/>
            <person name="Ode P.J."/>
            <person name="Paul R."/>
            <person name="Zaspel J.M."/>
        </authorList>
    </citation>
    <scope>NUCLEOTIDE SEQUENCE [LARGE SCALE GENOMIC DNA]</scope>
    <source>
        <strain evidence="2">CgM1</strain>
    </source>
</reference>
<evidence type="ECO:0000313" key="2">
    <source>
        <dbReference type="EMBL" id="KAH0549938.1"/>
    </source>
</evidence>
<dbReference type="EMBL" id="JAHXZJ010001864">
    <property type="protein sequence ID" value="KAH0549938.1"/>
    <property type="molecule type" value="Genomic_DNA"/>
</dbReference>
<dbReference type="AlphaFoldDB" id="A0AAV7IFS6"/>